<protein>
    <submittedName>
        <fullName evidence="2">Uncharacterized protein</fullName>
    </submittedName>
</protein>
<feature type="non-terminal residue" evidence="2">
    <location>
        <position position="213"/>
    </location>
</feature>
<feature type="compositionally biased region" description="Low complexity" evidence="1">
    <location>
        <begin position="71"/>
        <end position="87"/>
    </location>
</feature>
<feature type="compositionally biased region" description="Low complexity" evidence="1">
    <location>
        <begin position="46"/>
        <end position="61"/>
    </location>
</feature>
<organism evidence="2">
    <name type="scientific">Tanacetum cinerariifolium</name>
    <name type="common">Dalmatian daisy</name>
    <name type="synonym">Chrysanthemum cinerariifolium</name>
    <dbReference type="NCBI Taxonomy" id="118510"/>
    <lineage>
        <taxon>Eukaryota</taxon>
        <taxon>Viridiplantae</taxon>
        <taxon>Streptophyta</taxon>
        <taxon>Embryophyta</taxon>
        <taxon>Tracheophyta</taxon>
        <taxon>Spermatophyta</taxon>
        <taxon>Magnoliopsida</taxon>
        <taxon>eudicotyledons</taxon>
        <taxon>Gunneridae</taxon>
        <taxon>Pentapetalae</taxon>
        <taxon>asterids</taxon>
        <taxon>campanulids</taxon>
        <taxon>Asterales</taxon>
        <taxon>Asteraceae</taxon>
        <taxon>Asteroideae</taxon>
        <taxon>Anthemideae</taxon>
        <taxon>Anthemidinae</taxon>
        <taxon>Tanacetum</taxon>
    </lineage>
</organism>
<dbReference type="EMBL" id="BKCJ010995135">
    <property type="protein sequence ID" value="GFC62744.1"/>
    <property type="molecule type" value="Genomic_DNA"/>
</dbReference>
<reference evidence="2" key="1">
    <citation type="journal article" date="2019" name="Sci. Rep.">
        <title>Draft genome of Tanacetum cinerariifolium, the natural source of mosquito coil.</title>
        <authorList>
            <person name="Yamashiro T."/>
            <person name="Shiraishi A."/>
            <person name="Satake H."/>
            <person name="Nakayama K."/>
        </authorList>
    </citation>
    <scope>NUCLEOTIDE SEQUENCE</scope>
</reference>
<proteinExistence type="predicted"/>
<feature type="compositionally biased region" description="Pro residues" evidence="1">
    <location>
        <begin position="28"/>
        <end position="45"/>
    </location>
</feature>
<evidence type="ECO:0000313" key="2">
    <source>
        <dbReference type="EMBL" id="GFC62744.1"/>
    </source>
</evidence>
<evidence type="ECO:0000256" key="1">
    <source>
        <dbReference type="SAM" id="MobiDB-lite"/>
    </source>
</evidence>
<dbReference type="AlphaFoldDB" id="A0A699Q738"/>
<gene>
    <name evidence="2" type="ORF">Tci_834714</name>
</gene>
<sequence>MNRDHSEELAQDLAEARMKKKKSRESPKMPPGSPPHQPPPPPPPAGRSRASGAPGASGSSQVPPPPPPSSTNPESPSKGSAAPSSSKTVASAEYQAWTTTDIRLKPSISLTPGDLEIDEDMVFDEQAQLSNDEDIGSAHIPKVNLRQDWWKPLEEERPATLEPAWSILSSDAPVLTNNWASALASNYSPPPEDSLLAQTGDIATFIDWFYKRR</sequence>
<feature type="region of interest" description="Disordered" evidence="1">
    <location>
        <begin position="1"/>
        <end position="92"/>
    </location>
</feature>
<name>A0A699Q738_TANCI</name>
<comment type="caution">
    <text evidence="2">The sequence shown here is derived from an EMBL/GenBank/DDBJ whole genome shotgun (WGS) entry which is preliminary data.</text>
</comment>
<accession>A0A699Q738</accession>